<keyword evidence="6 10" id="KW-0812">Transmembrane</keyword>
<keyword evidence="4" id="KW-0597">Phosphoprotein</keyword>
<dbReference type="SMART" id="SM00388">
    <property type="entry name" value="HisKA"/>
    <property type="match status" value="1"/>
</dbReference>
<dbReference type="PROSITE" id="PS50885">
    <property type="entry name" value="HAMP"/>
    <property type="match status" value="1"/>
</dbReference>
<comment type="caution">
    <text evidence="13">The sequence shown here is derived from an EMBL/GenBank/DDBJ whole genome shotgun (WGS) entry which is preliminary data.</text>
</comment>
<dbReference type="Proteomes" id="UP000479526">
    <property type="component" value="Unassembled WGS sequence"/>
</dbReference>
<dbReference type="SUPFAM" id="SSF55874">
    <property type="entry name" value="ATPase domain of HSP90 chaperone/DNA topoisomerase II/histidine kinase"/>
    <property type="match status" value="1"/>
</dbReference>
<dbReference type="SMART" id="SM00304">
    <property type="entry name" value="HAMP"/>
    <property type="match status" value="1"/>
</dbReference>
<comment type="subcellular location">
    <subcellularLocation>
        <location evidence="2">Cell membrane</location>
    </subcellularLocation>
</comment>
<evidence type="ECO:0000256" key="9">
    <source>
        <dbReference type="ARBA" id="ARBA00023012"/>
    </source>
</evidence>
<accession>A0A7C9J6N9</accession>
<evidence type="ECO:0000259" key="12">
    <source>
        <dbReference type="PROSITE" id="PS50885"/>
    </source>
</evidence>
<reference evidence="13 14" key="1">
    <citation type="submission" date="2020-01" db="EMBL/GenBank/DDBJ databases">
        <title>Herbidospora sp. NEAU-GS84 nov., a novel actinomycete isolated from soil.</title>
        <authorList>
            <person name="Han L."/>
        </authorList>
    </citation>
    <scope>NUCLEOTIDE SEQUENCE [LARGE SCALE GENOMIC DNA]</scope>
    <source>
        <strain evidence="13 14">NEAU-GS84</strain>
    </source>
</reference>
<organism evidence="13 14">
    <name type="scientific">Herbidospora solisilvae</name>
    <dbReference type="NCBI Taxonomy" id="2696284"/>
    <lineage>
        <taxon>Bacteria</taxon>
        <taxon>Bacillati</taxon>
        <taxon>Actinomycetota</taxon>
        <taxon>Actinomycetes</taxon>
        <taxon>Streptosporangiales</taxon>
        <taxon>Streptosporangiaceae</taxon>
        <taxon>Herbidospora</taxon>
    </lineage>
</organism>
<dbReference type="PANTHER" id="PTHR45436:SF5">
    <property type="entry name" value="SENSOR HISTIDINE KINASE TRCS"/>
    <property type="match status" value="1"/>
</dbReference>
<evidence type="ECO:0000256" key="1">
    <source>
        <dbReference type="ARBA" id="ARBA00000085"/>
    </source>
</evidence>
<evidence type="ECO:0000256" key="5">
    <source>
        <dbReference type="ARBA" id="ARBA00022679"/>
    </source>
</evidence>
<evidence type="ECO:0000256" key="6">
    <source>
        <dbReference type="ARBA" id="ARBA00022692"/>
    </source>
</evidence>
<dbReference type="InterPro" id="IPR005467">
    <property type="entry name" value="His_kinase_dom"/>
</dbReference>
<evidence type="ECO:0000313" key="14">
    <source>
        <dbReference type="Proteomes" id="UP000479526"/>
    </source>
</evidence>
<dbReference type="Pfam" id="PF00512">
    <property type="entry name" value="HisKA"/>
    <property type="match status" value="1"/>
</dbReference>
<feature type="domain" description="HAMP" evidence="12">
    <location>
        <begin position="184"/>
        <end position="237"/>
    </location>
</feature>
<evidence type="ECO:0000256" key="7">
    <source>
        <dbReference type="ARBA" id="ARBA00022777"/>
    </source>
</evidence>
<feature type="domain" description="Histidine kinase" evidence="11">
    <location>
        <begin position="245"/>
        <end position="443"/>
    </location>
</feature>
<dbReference type="Gene3D" id="1.10.287.130">
    <property type="match status" value="1"/>
</dbReference>
<proteinExistence type="predicted"/>
<dbReference type="SUPFAM" id="SSF47384">
    <property type="entry name" value="Homodimeric domain of signal transducing histidine kinase"/>
    <property type="match status" value="1"/>
</dbReference>
<dbReference type="InterPro" id="IPR003594">
    <property type="entry name" value="HATPase_dom"/>
</dbReference>
<gene>
    <name evidence="13" type="ORF">GT755_29805</name>
</gene>
<dbReference type="GO" id="GO:0000155">
    <property type="term" value="F:phosphorelay sensor kinase activity"/>
    <property type="evidence" value="ECO:0007669"/>
    <property type="project" value="InterPro"/>
</dbReference>
<dbReference type="InterPro" id="IPR003660">
    <property type="entry name" value="HAMP_dom"/>
</dbReference>
<dbReference type="GO" id="GO:0005886">
    <property type="term" value="C:plasma membrane"/>
    <property type="evidence" value="ECO:0007669"/>
    <property type="project" value="UniProtKB-SubCell"/>
</dbReference>
<evidence type="ECO:0000256" key="4">
    <source>
        <dbReference type="ARBA" id="ARBA00022553"/>
    </source>
</evidence>
<dbReference type="InterPro" id="IPR003661">
    <property type="entry name" value="HisK_dim/P_dom"/>
</dbReference>
<feature type="transmembrane region" description="Helical" evidence="10">
    <location>
        <begin position="12"/>
        <end position="33"/>
    </location>
</feature>
<keyword evidence="8 10" id="KW-1133">Transmembrane helix</keyword>
<dbReference type="InterPro" id="IPR036097">
    <property type="entry name" value="HisK_dim/P_sf"/>
</dbReference>
<comment type="catalytic activity">
    <reaction evidence="1">
        <text>ATP + protein L-histidine = ADP + protein N-phospho-L-histidine.</text>
        <dbReference type="EC" id="2.7.13.3"/>
    </reaction>
</comment>
<sequence length="443" mass="48093">MKSFSWQWARSIHARLALVAVGLALLILTLVSIGEIYMIHRLITDDLLTASRQIASRITSDIRAGIPQKPVLVSEDAHVDFIQIVAPGGRVIASSNHARDLPALTSPEPDPRHPVVSFSFCLPQGWKCMQGVAVRVTPQANTEIVYAAGEIPGYLTGSGLILAVVAQVSLLTVLIGWISWRIVAQTLRPVEAIQAELAAITVKDLSRRVSRPCGSDEIARLAETANHTLDRMERAIRRQRAFAADAAHELRTPIAGIRAQLESGRLYAEDMPEAIDSALRDTDRLEAILTDLMFLAGIESLDIHACERLDVAAVVRRCLALCPERAPRRVHLAAGVLVRGAEDQLTQAITVLIDNVGRYAAREVVVDLTRDNGHAVLVVTSDGDEEHVVTPITRLDTTPGREQRSAGFGLVIAREVAEAHAGTLVTTCSPTGITFILRLPRAD</sequence>
<dbReference type="InterPro" id="IPR050428">
    <property type="entry name" value="TCS_sensor_his_kinase"/>
</dbReference>
<keyword evidence="7 13" id="KW-0418">Kinase</keyword>
<dbReference type="CDD" id="cd06225">
    <property type="entry name" value="HAMP"/>
    <property type="match status" value="1"/>
</dbReference>
<keyword evidence="9" id="KW-0902">Two-component regulatory system</keyword>
<dbReference type="AlphaFoldDB" id="A0A7C9J6N9"/>
<dbReference type="Gene3D" id="3.30.565.10">
    <property type="entry name" value="Histidine kinase-like ATPase, C-terminal domain"/>
    <property type="match status" value="1"/>
</dbReference>
<evidence type="ECO:0000256" key="2">
    <source>
        <dbReference type="ARBA" id="ARBA00004236"/>
    </source>
</evidence>
<dbReference type="CDD" id="cd00082">
    <property type="entry name" value="HisKA"/>
    <property type="match status" value="1"/>
</dbReference>
<dbReference type="EMBL" id="WXEW01000009">
    <property type="protein sequence ID" value="NAS25865.1"/>
    <property type="molecule type" value="Genomic_DNA"/>
</dbReference>
<protein>
    <recommendedName>
        <fullName evidence="3">histidine kinase</fullName>
        <ecNumber evidence="3">2.7.13.3</ecNumber>
    </recommendedName>
</protein>
<keyword evidence="14" id="KW-1185">Reference proteome</keyword>
<dbReference type="PROSITE" id="PS50109">
    <property type="entry name" value="HIS_KIN"/>
    <property type="match status" value="1"/>
</dbReference>
<keyword evidence="5" id="KW-0808">Transferase</keyword>
<evidence type="ECO:0000256" key="3">
    <source>
        <dbReference type="ARBA" id="ARBA00012438"/>
    </source>
</evidence>
<dbReference type="Pfam" id="PF02518">
    <property type="entry name" value="HATPase_c"/>
    <property type="match status" value="1"/>
</dbReference>
<evidence type="ECO:0000256" key="8">
    <source>
        <dbReference type="ARBA" id="ARBA00022989"/>
    </source>
</evidence>
<dbReference type="InterPro" id="IPR036890">
    <property type="entry name" value="HATPase_C_sf"/>
</dbReference>
<name>A0A7C9J6N9_9ACTN</name>
<dbReference type="EC" id="2.7.13.3" evidence="3"/>
<evidence type="ECO:0000259" key="11">
    <source>
        <dbReference type="PROSITE" id="PS50109"/>
    </source>
</evidence>
<evidence type="ECO:0000313" key="13">
    <source>
        <dbReference type="EMBL" id="NAS25865.1"/>
    </source>
</evidence>
<dbReference type="RefSeq" id="WP_161482896.1">
    <property type="nucleotide sequence ID" value="NZ_WXEW01000009.1"/>
</dbReference>
<keyword evidence="10" id="KW-0472">Membrane</keyword>
<dbReference type="PANTHER" id="PTHR45436">
    <property type="entry name" value="SENSOR HISTIDINE KINASE YKOH"/>
    <property type="match status" value="1"/>
</dbReference>
<evidence type="ECO:0000256" key="10">
    <source>
        <dbReference type="SAM" id="Phobius"/>
    </source>
</evidence>